<dbReference type="InterPro" id="IPR036691">
    <property type="entry name" value="Endo/exonu/phosph_ase_sf"/>
</dbReference>
<protein>
    <recommendedName>
        <fullName evidence="2">Endonuclease/exonuclease/phosphatase domain-containing protein</fullName>
    </recommendedName>
</protein>
<feature type="domain" description="Endonuclease/exonuclease/phosphatase" evidence="2">
    <location>
        <begin position="28"/>
        <end position="287"/>
    </location>
</feature>
<dbReference type="GO" id="GO:0000175">
    <property type="term" value="F:3'-5'-RNA exonuclease activity"/>
    <property type="evidence" value="ECO:0007669"/>
    <property type="project" value="TreeGrafter"/>
</dbReference>
<name>A0A8H4LA04_9HYPO</name>
<dbReference type="CDD" id="cd09083">
    <property type="entry name" value="EEP-1"/>
    <property type="match status" value="1"/>
</dbReference>
<dbReference type="OrthoDB" id="276515at2759"/>
<feature type="chain" id="PRO_5034248076" description="Endonuclease/exonuclease/phosphatase domain-containing protein" evidence="1">
    <location>
        <begin position="17"/>
        <end position="304"/>
    </location>
</feature>
<dbReference type="AlphaFoldDB" id="A0A8H4LA04"/>
<organism evidence="3 4">
    <name type="scientific">Fusarium albosuccineum</name>
    <dbReference type="NCBI Taxonomy" id="1237068"/>
    <lineage>
        <taxon>Eukaryota</taxon>
        <taxon>Fungi</taxon>
        <taxon>Dikarya</taxon>
        <taxon>Ascomycota</taxon>
        <taxon>Pezizomycotina</taxon>
        <taxon>Sordariomycetes</taxon>
        <taxon>Hypocreomycetidae</taxon>
        <taxon>Hypocreales</taxon>
        <taxon>Nectriaceae</taxon>
        <taxon>Fusarium</taxon>
        <taxon>Fusarium decemcellulare species complex</taxon>
    </lineage>
</organism>
<dbReference type="Proteomes" id="UP000554235">
    <property type="component" value="Unassembled WGS sequence"/>
</dbReference>
<comment type="caution">
    <text evidence="3">The sequence shown here is derived from an EMBL/GenBank/DDBJ whole genome shotgun (WGS) entry which is preliminary data.</text>
</comment>
<sequence>MRLPALILSAAALVAAAPWERSVDVRLMTYNIRLAVKPSKLQPNEEPWSVRRKHMSAQLNYETAGRPESLICMQEATYPQIQDLQEDFGSEWAYVGGGRDDGRKKGEGSPIFYRPEVWDLEQSKLYWLSQTPDRVGSKGWDANLPRIATVARFRHINTGARVVYMCTHFDHKGQTARENSANLLIHLADRWASHKRGNLPVFLAGDLNVQPDNKAYKTLASEMYDLRKVVPQERHFGHIITYTGFRDDGAHNMFLDHIFVRDPAGLDFRSYAVLNSRYEDGVFISDHRPVVVDFRITQIARRDY</sequence>
<evidence type="ECO:0000313" key="4">
    <source>
        <dbReference type="Proteomes" id="UP000554235"/>
    </source>
</evidence>
<dbReference type="EMBL" id="JAADYS010001265">
    <property type="protein sequence ID" value="KAF4463948.1"/>
    <property type="molecule type" value="Genomic_DNA"/>
</dbReference>
<dbReference type="PANTHER" id="PTHR12121:SF36">
    <property type="entry name" value="ENDONUCLEASE_EXONUCLEASE_PHOSPHATASE DOMAIN-CONTAINING PROTEIN"/>
    <property type="match status" value="1"/>
</dbReference>
<keyword evidence="1" id="KW-0732">Signal</keyword>
<dbReference type="PANTHER" id="PTHR12121">
    <property type="entry name" value="CARBON CATABOLITE REPRESSOR PROTEIN 4"/>
    <property type="match status" value="1"/>
</dbReference>
<reference evidence="3 4" key="1">
    <citation type="submission" date="2020-01" db="EMBL/GenBank/DDBJ databases">
        <title>Identification and distribution of gene clusters putatively required for synthesis of sphingolipid metabolism inhibitors in phylogenetically diverse species of the filamentous fungus Fusarium.</title>
        <authorList>
            <person name="Kim H.-S."/>
            <person name="Busman M."/>
            <person name="Brown D.W."/>
            <person name="Divon H."/>
            <person name="Uhlig S."/>
            <person name="Proctor R.H."/>
        </authorList>
    </citation>
    <scope>NUCLEOTIDE SEQUENCE [LARGE SCALE GENOMIC DNA]</scope>
    <source>
        <strain evidence="3 4">NRRL 20459</strain>
    </source>
</reference>
<evidence type="ECO:0000313" key="3">
    <source>
        <dbReference type="EMBL" id="KAF4463948.1"/>
    </source>
</evidence>
<dbReference type="Pfam" id="PF03372">
    <property type="entry name" value="Exo_endo_phos"/>
    <property type="match status" value="1"/>
</dbReference>
<evidence type="ECO:0000259" key="2">
    <source>
        <dbReference type="Pfam" id="PF03372"/>
    </source>
</evidence>
<keyword evidence="4" id="KW-1185">Reference proteome</keyword>
<evidence type="ECO:0000256" key="1">
    <source>
        <dbReference type="SAM" id="SignalP"/>
    </source>
</evidence>
<feature type="signal peptide" evidence="1">
    <location>
        <begin position="1"/>
        <end position="16"/>
    </location>
</feature>
<proteinExistence type="predicted"/>
<dbReference type="InterPro" id="IPR050410">
    <property type="entry name" value="CCR4/nocturin_mRNA_transcr"/>
</dbReference>
<dbReference type="InterPro" id="IPR005135">
    <property type="entry name" value="Endo/exonuclease/phosphatase"/>
</dbReference>
<gene>
    <name evidence="3" type="ORF">FALBO_9222</name>
</gene>
<accession>A0A8H4LA04</accession>
<dbReference type="SUPFAM" id="SSF56219">
    <property type="entry name" value="DNase I-like"/>
    <property type="match status" value="1"/>
</dbReference>
<dbReference type="Gene3D" id="3.60.10.10">
    <property type="entry name" value="Endonuclease/exonuclease/phosphatase"/>
    <property type="match status" value="1"/>
</dbReference>